<organism evidence="1 2">
    <name type="scientific">Leifsonia xyli subsp. cynodontis DSM 46306</name>
    <dbReference type="NCBI Taxonomy" id="1389489"/>
    <lineage>
        <taxon>Bacteria</taxon>
        <taxon>Bacillati</taxon>
        <taxon>Actinomycetota</taxon>
        <taxon>Actinomycetes</taxon>
        <taxon>Micrococcales</taxon>
        <taxon>Microbacteriaceae</taxon>
        <taxon>Leifsonia</taxon>
    </lineage>
</organism>
<dbReference type="KEGG" id="lxy:O159_27390"/>
<evidence type="ECO:0000313" key="2">
    <source>
        <dbReference type="Proteomes" id="UP000016743"/>
    </source>
</evidence>
<reference evidence="1 2" key="1">
    <citation type="journal article" date="2013" name="Genome Announc.">
        <title>Complete Genome Sequence of Leifsonia xyli subsp. cynodontis Strain DSM46306, a Gram-Positive Bacterial Pathogen of Grasses.</title>
        <authorList>
            <person name="Monteiro-Vitorello C.B."/>
            <person name="Zerillo M.M."/>
            <person name="Van Sluys M.A."/>
            <person name="Camargo L.E."/>
            <person name="Kitajima J.P."/>
        </authorList>
    </citation>
    <scope>NUCLEOTIDE SEQUENCE [LARGE SCALE GENOMIC DNA]</scope>
    <source>
        <strain evidence="1 2">DSM 46306</strain>
    </source>
</reference>
<dbReference type="EMBL" id="CP006734">
    <property type="protein sequence ID" value="AGW42631.1"/>
    <property type="molecule type" value="Genomic_DNA"/>
</dbReference>
<gene>
    <name evidence="1" type="ORF">O159_27390</name>
</gene>
<accession>U3P9W1</accession>
<sequence>MSISSPPPEVEAWARQPMFDGSKSLWKESVVRTSYTRPIVPASISSLAFATAGRNSWLWAHMRVTPAFSTAVATSTASSGVRQSGFSHRMCLPARAAATIASLCR</sequence>
<protein>
    <submittedName>
        <fullName evidence="1">Uncharacterized protein</fullName>
    </submittedName>
</protein>
<keyword evidence="2" id="KW-1185">Reference proteome</keyword>
<dbReference type="HOGENOM" id="CLU_2233162_0_0_11"/>
<evidence type="ECO:0000313" key="1">
    <source>
        <dbReference type="EMBL" id="AGW42631.1"/>
    </source>
</evidence>
<dbReference type="Proteomes" id="UP000016743">
    <property type="component" value="Chromosome"/>
</dbReference>
<dbReference type="AlphaFoldDB" id="U3P9W1"/>
<proteinExistence type="predicted"/>
<name>U3P9W1_LEIXC</name>